<sequence length="62" mass="7377">MRLLVTYSTRDYQTKLGAIWFEHNYCEMFRSNHKPLAMAHNHTAYLDHDITARSVLPVRELN</sequence>
<dbReference type="Proteomes" id="UP000225564">
    <property type="component" value="Segment"/>
</dbReference>
<accession>A0A1W6JUV7</accession>
<dbReference type="EMBL" id="KY612839">
    <property type="protein sequence ID" value="ARM71040.1"/>
    <property type="molecule type" value="Genomic_DNA"/>
</dbReference>
<keyword evidence="2" id="KW-1185">Reference proteome</keyword>
<protein>
    <submittedName>
        <fullName evidence="1">Uncharacterized protein</fullName>
    </submittedName>
</protein>
<organism evidence="1 2">
    <name type="scientific">Vibrio phage pVco-5</name>
    <dbReference type="NCBI Taxonomy" id="1965485"/>
    <lineage>
        <taxon>Viruses</taxon>
        <taxon>Duplodnaviria</taxon>
        <taxon>Heunggongvirae</taxon>
        <taxon>Uroviricota</taxon>
        <taxon>Caudoviricetes</taxon>
        <taxon>Schitoviridae</taxon>
        <taxon>Vicoquintavirus</taxon>
        <taxon>Vicoquintavirus Pvco5</taxon>
    </lineage>
</organism>
<evidence type="ECO:0000313" key="2">
    <source>
        <dbReference type="Proteomes" id="UP000225564"/>
    </source>
</evidence>
<gene>
    <name evidence="1" type="ORF">pVco5_052</name>
</gene>
<evidence type="ECO:0000313" key="1">
    <source>
        <dbReference type="EMBL" id="ARM71040.1"/>
    </source>
</evidence>
<proteinExistence type="predicted"/>
<reference evidence="1 2" key="1">
    <citation type="submission" date="2017-02" db="EMBL/GenBank/DDBJ databases">
        <title>Comeplete genome sequence of Bacteriophage pVco-5, that infects Vibrio corallilyticus.</title>
        <authorList>
            <person name="Kim H.J."/>
            <person name="Park S.C."/>
        </authorList>
    </citation>
    <scope>NUCLEOTIDE SEQUENCE [LARGE SCALE GENOMIC DNA]</scope>
</reference>
<name>A0A1W6JUV7_9CAUD</name>